<name>A0ABD1XP71_9MARC</name>
<proteinExistence type="predicted"/>
<accession>A0ABD1XP71</accession>
<dbReference type="EMBL" id="JBHFFA010000007">
    <property type="protein sequence ID" value="KAL2610748.1"/>
    <property type="molecule type" value="Genomic_DNA"/>
</dbReference>
<protein>
    <submittedName>
        <fullName evidence="2">Uncharacterized protein</fullName>
    </submittedName>
</protein>
<gene>
    <name evidence="2" type="ORF">R1flu_022440</name>
</gene>
<evidence type="ECO:0000256" key="1">
    <source>
        <dbReference type="SAM" id="MobiDB-lite"/>
    </source>
</evidence>
<feature type="region of interest" description="Disordered" evidence="1">
    <location>
        <begin position="83"/>
        <end position="105"/>
    </location>
</feature>
<keyword evidence="3" id="KW-1185">Reference proteome</keyword>
<sequence length="105" mass="11606">MVSSASGEPTESARAEEEYGPCCGQLWFRRIPDKRIHPKPPRVLVGSFAPKGTTNAIPIHPRSVLMFPRSSWRQNPITWRVDPISSCGGADAGKDLSPSRHVKKK</sequence>
<organism evidence="2 3">
    <name type="scientific">Riccia fluitans</name>
    <dbReference type="NCBI Taxonomy" id="41844"/>
    <lineage>
        <taxon>Eukaryota</taxon>
        <taxon>Viridiplantae</taxon>
        <taxon>Streptophyta</taxon>
        <taxon>Embryophyta</taxon>
        <taxon>Marchantiophyta</taxon>
        <taxon>Marchantiopsida</taxon>
        <taxon>Marchantiidae</taxon>
        <taxon>Marchantiales</taxon>
        <taxon>Ricciaceae</taxon>
        <taxon>Riccia</taxon>
    </lineage>
</organism>
<reference evidence="2 3" key="1">
    <citation type="submission" date="2024-09" db="EMBL/GenBank/DDBJ databases">
        <title>Chromosome-scale assembly of Riccia fluitans.</title>
        <authorList>
            <person name="Paukszto L."/>
            <person name="Sawicki J."/>
            <person name="Karawczyk K."/>
            <person name="Piernik-Szablinska J."/>
            <person name="Szczecinska M."/>
            <person name="Mazdziarz M."/>
        </authorList>
    </citation>
    <scope>NUCLEOTIDE SEQUENCE [LARGE SCALE GENOMIC DNA]</scope>
    <source>
        <strain evidence="2">Rf_01</strain>
        <tissue evidence="2">Aerial parts of the thallus</tissue>
    </source>
</reference>
<evidence type="ECO:0000313" key="2">
    <source>
        <dbReference type="EMBL" id="KAL2610748.1"/>
    </source>
</evidence>
<dbReference type="Proteomes" id="UP001605036">
    <property type="component" value="Unassembled WGS sequence"/>
</dbReference>
<dbReference type="AlphaFoldDB" id="A0ABD1XP71"/>
<comment type="caution">
    <text evidence="2">The sequence shown here is derived from an EMBL/GenBank/DDBJ whole genome shotgun (WGS) entry which is preliminary data.</text>
</comment>
<evidence type="ECO:0000313" key="3">
    <source>
        <dbReference type="Proteomes" id="UP001605036"/>
    </source>
</evidence>